<gene>
    <name evidence="8" type="ORF">MERR_LOCUS8591</name>
</gene>
<name>A0A6D2I0U4_9BRAS</name>
<dbReference type="InterPro" id="IPR022003">
    <property type="entry name" value="RST"/>
</dbReference>
<keyword evidence="9" id="KW-1185">Reference proteome</keyword>
<dbReference type="PANTHER" id="PTHR15138:SF25">
    <property type="entry name" value="TRANSCRIPTION INITIATION FACTOR TFIID SUBUNIT 4"/>
    <property type="match status" value="1"/>
</dbReference>
<feature type="compositionally biased region" description="Basic residues" evidence="6">
    <location>
        <begin position="412"/>
        <end position="423"/>
    </location>
</feature>
<dbReference type="GO" id="GO:0016251">
    <property type="term" value="F:RNA polymerase II general transcription initiation factor activity"/>
    <property type="evidence" value="ECO:0007669"/>
    <property type="project" value="TreeGrafter"/>
</dbReference>
<feature type="region of interest" description="Disordered" evidence="6">
    <location>
        <begin position="299"/>
        <end position="323"/>
    </location>
</feature>
<dbReference type="AlphaFoldDB" id="A0A6D2I0U4"/>
<dbReference type="PANTHER" id="PTHR15138">
    <property type="entry name" value="TRANSCRIPTION INITIATION FACTOR TFIID SUBUNIT 4"/>
    <property type="match status" value="1"/>
</dbReference>
<evidence type="ECO:0000313" key="9">
    <source>
        <dbReference type="Proteomes" id="UP000467841"/>
    </source>
</evidence>
<dbReference type="GO" id="GO:0005669">
    <property type="term" value="C:transcription factor TFIID complex"/>
    <property type="evidence" value="ECO:0007669"/>
    <property type="project" value="InterPro"/>
</dbReference>
<comment type="subcellular location">
    <subcellularLocation>
        <location evidence="1">Nucleus</location>
    </subcellularLocation>
</comment>
<dbReference type="Pfam" id="PF05236">
    <property type="entry name" value="TAF4"/>
    <property type="match status" value="1"/>
</dbReference>
<organism evidence="8 9">
    <name type="scientific">Microthlaspi erraticum</name>
    <dbReference type="NCBI Taxonomy" id="1685480"/>
    <lineage>
        <taxon>Eukaryota</taxon>
        <taxon>Viridiplantae</taxon>
        <taxon>Streptophyta</taxon>
        <taxon>Embryophyta</taxon>
        <taxon>Tracheophyta</taxon>
        <taxon>Spermatophyta</taxon>
        <taxon>Magnoliopsida</taxon>
        <taxon>eudicotyledons</taxon>
        <taxon>Gunneridae</taxon>
        <taxon>Pentapetalae</taxon>
        <taxon>rosids</taxon>
        <taxon>malvids</taxon>
        <taxon>Brassicales</taxon>
        <taxon>Brassicaceae</taxon>
        <taxon>Coluteocarpeae</taxon>
        <taxon>Microthlaspi</taxon>
    </lineage>
</organism>
<reference evidence="8" key="1">
    <citation type="submission" date="2020-01" db="EMBL/GenBank/DDBJ databases">
        <authorList>
            <person name="Mishra B."/>
        </authorList>
    </citation>
    <scope>NUCLEOTIDE SEQUENCE [LARGE SCALE GENOMIC DNA]</scope>
</reference>
<dbReference type="InterPro" id="IPR007900">
    <property type="entry name" value="TAF4_C"/>
</dbReference>
<comment type="similarity">
    <text evidence="2">Belongs to the TAF4 family.</text>
</comment>
<feature type="compositionally biased region" description="Polar residues" evidence="6">
    <location>
        <begin position="227"/>
        <end position="237"/>
    </location>
</feature>
<evidence type="ECO:0000256" key="4">
    <source>
        <dbReference type="ARBA" id="ARBA00023163"/>
    </source>
</evidence>
<feature type="compositionally biased region" description="Low complexity" evidence="6">
    <location>
        <begin position="40"/>
        <end position="58"/>
    </location>
</feature>
<evidence type="ECO:0000256" key="6">
    <source>
        <dbReference type="SAM" id="MobiDB-lite"/>
    </source>
</evidence>
<proteinExistence type="inferred from homology"/>
<feature type="region of interest" description="Disordered" evidence="6">
    <location>
        <begin position="12"/>
        <end position="100"/>
    </location>
</feature>
<dbReference type="Proteomes" id="UP000467841">
    <property type="component" value="Unassembled WGS sequence"/>
</dbReference>
<feature type="compositionally biased region" description="Basic and acidic residues" evidence="6">
    <location>
        <begin position="82"/>
        <end position="100"/>
    </location>
</feature>
<protein>
    <recommendedName>
        <fullName evidence="7">RST domain-containing protein</fullName>
    </recommendedName>
</protein>
<feature type="domain" description="RST" evidence="7">
    <location>
        <begin position="140"/>
        <end position="211"/>
    </location>
</feature>
<evidence type="ECO:0000256" key="3">
    <source>
        <dbReference type="ARBA" id="ARBA00023015"/>
    </source>
</evidence>
<keyword evidence="4" id="KW-0804">Transcription</keyword>
<dbReference type="EMBL" id="CACVBM020000610">
    <property type="protein sequence ID" value="CAA7021356.1"/>
    <property type="molecule type" value="Genomic_DNA"/>
</dbReference>
<accession>A0A6D2I0U4</accession>
<dbReference type="InterPro" id="IPR045144">
    <property type="entry name" value="TAF4"/>
</dbReference>
<sequence length="523" mass="57381">MDPSIIKLLEEDKDDSIHSENDVAAFQASLNREIEGKNHSSSQQSGTGNNGTGDANTNLHILESTQMKEQHQRSVSGNQNQELKRENESHLQHLSSQDHHQPGQLLENAFHVPKSTNLQSRNNHISTQRAHGVEQPVGPVHHGPEKAKVCELLCILVELVDEGRKMQLRNLYWQFKRQEIKAQGLIRQVRHVVGEKQMRLALSKLHKFKQGNKGIEVPEGPNHYGESFTSAETSAKNSDPRGVHVSQVPSTSSGTLSSSATEQALHNFERPTSVDGLSSAHGGLISHFQNNSSLPLYSAPCQGSATKDQTMGPSSSAVHEKQKSIDQSFYQEQEPCSLVHEGMSNVPMKQSNGNPWRSNDDLGKQSCNKMGLSTSTTNASFVSPSMTTQMGSSTMVNFPAPSGNIPAEAKVRKTPKKPSVGRKKPLDALGSSLPPSSKKQKTCQTSLDGSMEQFNDVTALGGINLEEEEKKLLVSGARKHGHVSVASRRFVHEEEERRILQKVPLQRKLAEISWVSTHLLAAS</sequence>
<feature type="compositionally biased region" description="Polar residues" evidence="6">
    <location>
        <begin position="433"/>
        <end position="442"/>
    </location>
</feature>
<keyword evidence="3" id="KW-0805">Transcription regulation</keyword>
<comment type="caution">
    <text evidence="8">The sequence shown here is derived from an EMBL/GenBank/DDBJ whole genome shotgun (WGS) entry which is preliminary data.</text>
</comment>
<feature type="compositionally biased region" description="Polar residues" evidence="6">
    <location>
        <begin position="299"/>
        <end position="317"/>
    </location>
</feature>
<dbReference type="GO" id="GO:0003677">
    <property type="term" value="F:DNA binding"/>
    <property type="evidence" value="ECO:0007669"/>
    <property type="project" value="TreeGrafter"/>
</dbReference>
<feature type="compositionally biased region" description="Low complexity" evidence="6">
    <location>
        <begin position="246"/>
        <end position="261"/>
    </location>
</feature>
<evidence type="ECO:0000313" key="8">
    <source>
        <dbReference type="EMBL" id="CAA7021356.1"/>
    </source>
</evidence>
<feature type="region of interest" description="Disordered" evidence="6">
    <location>
        <begin position="212"/>
        <end position="261"/>
    </location>
</feature>
<evidence type="ECO:0000256" key="5">
    <source>
        <dbReference type="ARBA" id="ARBA00023242"/>
    </source>
</evidence>
<dbReference type="GO" id="GO:0006367">
    <property type="term" value="P:transcription initiation at RNA polymerase II promoter"/>
    <property type="evidence" value="ECO:0007669"/>
    <property type="project" value="TreeGrafter"/>
</dbReference>
<dbReference type="Pfam" id="PF12174">
    <property type="entry name" value="RST"/>
    <property type="match status" value="1"/>
</dbReference>
<evidence type="ECO:0000256" key="2">
    <source>
        <dbReference type="ARBA" id="ARBA00006178"/>
    </source>
</evidence>
<feature type="region of interest" description="Disordered" evidence="6">
    <location>
        <begin position="403"/>
        <end position="442"/>
    </location>
</feature>
<dbReference type="PROSITE" id="PS51879">
    <property type="entry name" value="RST"/>
    <property type="match status" value="1"/>
</dbReference>
<evidence type="ECO:0000256" key="1">
    <source>
        <dbReference type="ARBA" id="ARBA00004123"/>
    </source>
</evidence>
<evidence type="ECO:0000259" key="7">
    <source>
        <dbReference type="PROSITE" id="PS51879"/>
    </source>
</evidence>
<keyword evidence="5" id="KW-0539">Nucleus</keyword>
<dbReference type="OrthoDB" id="21060at2759"/>